<organism evidence="6 7">
    <name type="scientific">Favolaschia claudopus</name>
    <dbReference type="NCBI Taxonomy" id="2862362"/>
    <lineage>
        <taxon>Eukaryota</taxon>
        <taxon>Fungi</taxon>
        <taxon>Dikarya</taxon>
        <taxon>Basidiomycota</taxon>
        <taxon>Agaricomycotina</taxon>
        <taxon>Agaricomycetes</taxon>
        <taxon>Agaricomycetidae</taxon>
        <taxon>Agaricales</taxon>
        <taxon>Marasmiineae</taxon>
        <taxon>Mycenaceae</taxon>
        <taxon>Favolaschia</taxon>
    </lineage>
</organism>
<feature type="region of interest" description="Disordered" evidence="4">
    <location>
        <begin position="431"/>
        <end position="551"/>
    </location>
</feature>
<dbReference type="Proteomes" id="UP001362999">
    <property type="component" value="Unassembled WGS sequence"/>
</dbReference>
<dbReference type="InterPro" id="IPR051531">
    <property type="entry name" value="N-acetyltransferase"/>
</dbReference>
<evidence type="ECO:0000256" key="3">
    <source>
        <dbReference type="ARBA" id="ARBA00038502"/>
    </source>
</evidence>
<feature type="compositionally biased region" description="Low complexity" evidence="4">
    <location>
        <begin position="451"/>
        <end position="460"/>
    </location>
</feature>
<sequence>MVWLKGEKVSISEGLEGQDDHFETLLKMFEDLGLATLDIASQPECDLLSFAQTAFFFGVITLDPEPTRPPPPPSELKLTHRGDELPEHLRYSTTRESSKLETIVNDKKSDDDLFFDTKSEQATHTHGSALSLHEESDKSDSSTTEEVWLCNDCNHPKCIAGRASKYDAWTTATEISALSSAPSGRDWNPGSIRSGQGSSSESKLVASSGKRTALSTKTQHDNDSLSSKITPFTNYFSWGEFEAEDDSWPHVAQEPRLNYGSNSAQTLRIDTERKLVGIVYLVTSPLALSPPGQIGELNLGIIINNPYRGKGFAREAIQLILKYAFEDRNCHRIQASLLSLSSKERLISLLTHLRFGHEGIKRQAFFNPLINEWQDVTTMAIVDIDWVMRSIRKPAPTSLWEELFVRHQREREELLHWEEFQSRLKRTASMETLRAVPADPETSGTESDAAGSLKSTTSSSKGKKRAVPSDWTRDPYDGSSSDADSEFGFDGEAIALVRNRRDSVPDSPTHSEISLPSIPRSTPPASSSGSDWDLMEMSPCSSDDDEDEEEE</sequence>
<reference evidence="6 7" key="1">
    <citation type="journal article" date="2024" name="J Genomics">
        <title>Draft genome sequencing and assembly of Favolaschia claudopus CIRM-BRFM 2984 isolated from oak limbs.</title>
        <authorList>
            <person name="Navarro D."/>
            <person name="Drula E."/>
            <person name="Chaduli D."/>
            <person name="Cazenave R."/>
            <person name="Ahrendt S."/>
            <person name="Wang J."/>
            <person name="Lipzen A."/>
            <person name="Daum C."/>
            <person name="Barry K."/>
            <person name="Grigoriev I.V."/>
            <person name="Favel A."/>
            <person name="Rosso M.N."/>
            <person name="Martin F."/>
        </authorList>
    </citation>
    <scope>NUCLEOTIDE SEQUENCE [LARGE SCALE GENOMIC DNA]</scope>
    <source>
        <strain evidence="6 7">CIRM-BRFM 2984</strain>
    </source>
</reference>
<dbReference type="InterPro" id="IPR016181">
    <property type="entry name" value="Acyl_CoA_acyltransferase"/>
</dbReference>
<feature type="compositionally biased region" description="Low complexity" evidence="4">
    <location>
        <begin position="190"/>
        <end position="202"/>
    </location>
</feature>
<accession>A0AAW0D594</accession>
<dbReference type="Gene3D" id="3.40.630.30">
    <property type="match status" value="1"/>
</dbReference>
<dbReference type="PANTHER" id="PTHR43792">
    <property type="entry name" value="GNAT FAMILY, PUTATIVE (AFU_ORTHOLOGUE AFUA_3G00765)-RELATED-RELATED"/>
    <property type="match status" value="1"/>
</dbReference>
<dbReference type="InterPro" id="IPR000182">
    <property type="entry name" value="GNAT_dom"/>
</dbReference>
<gene>
    <name evidence="6" type="ORF">R3P38DRAFT_2874825</name>
</gene>
<evidence type="ECO:0000313" key="6">
    <source>
        <dbReference type="EMBL" id="KAK7046629.1"/>
    </source>
</evidence>
<feature type="region of interest" description="Disordered" evidence="4">
    <location>
        <begin position="64"/>
        <end position="83"/>
    </location>
</feature>
<dbReference type="AlphaFoldDB" id="A0AAW0D594"/>
<dbReference type="PANTHER" id="PTHR43792:SF8">
    <property type="entry name" value="[RIBOSOMAL PROTEIN US5]-ALANINE N-ACETYLTRANSFERASE"/>
    <property type="match status" value="1"/>
</dbReference>
<evidence type="ECO:0000313" key="7">
    <source>
        <dbReference type="Proteomes" id="UP001362999"/>
    </source>
</evidence>
<dbReference type="SUPFAM" id="SSF55729">
    <property type="entry name" value="Acyl-CoA N-acyltransferases (Nat)"/>
    <property type="match status" value="1"/>
</dbReference>
<evidence type="ECO:0000256" key="4">
    <source>
        <dbReference type="SAM" id="MobiDB-lite"/>
    </source>
</evidence>
<dbReference type="EMBL" id="JAWWNJ010000010">
    <property type="protein sequence ID" value="KAK7046629.1"/>
    <property type="molecule type" value="Genomic_DNA"/>
</dbReference>
<dbReference type="GO" id="GO:0016747">
    <property type="term" value="F:acyltransferase activity, transferring groups other than amino-acyl groups"/>
    <property type="evidence" value="ECO:0007669"/>
    <property type="project" value="InterPro"/>
</dbReference>
<feature type="region of interest" description="Disordered" evidence="4">
    <location>
        <begin position="179"/>
        <end position="223"/>
    </location>
</feature>
<keyword evidence="1" id="KW-0808">Transferase</keyword>
<keyword evidence="2" id="KW-0012">Acyltransferase</keyword>
<comment type="caution">
    <text evidence="6">The sequence shown here is derived from an EMBL/GenBank/DDBJ whole genome shotgun (WGS) entry which is preliminary data.</text>
</comment>
<name>A0AAW0D594_9AGAR</name>
<feature type="domain" description="N-acetyltransferase" evidence="5">
    <location>
        <begin position="293"/>
        <end position="336"/>
    </location>
</feature>
<evidence type="ECO:0000259" key="5">
    <source>
        <dbReference type="Pfam" id="PF13302"/>
    </source>
</evidence>
<proteinExistence type="inferred from homology"/>
<evidence type="ECO:0000256" key="1">
    <source>
        <dbReference type="ARBA" id="ARBA00022679"/>
    </source>
</evidence>
<feature type="compositionally biased region" description="Polar residues" evidence="4">
    <location>
        <begin position="506"/>
        <end position="530"/>
    </location>
</feature>
<comment type="similarity">
    <text evidence="3">Belongs to the acetyltransferase family. RimJ subfamily.</text>
</comment>
<keyword evidence="7" id="KW-1185">Reference proteome</keyword>
<feature type="compositionally biased region" description="Acidic residues" evidence="4">
    <location>
        <begin position="542"/>
        <end position="551"/>
    </location>
</feature>
<evidence type="ECO:0000256" key="2">
    <source>
        <dbReference type="ARBA" id="ARBA00023315"/>
    </source>
</evidence>
<protein>
    <submittedName>
        <fullName evidence="6">Spermidine n1-acetyltransferase</fullName>
    </submittedName>
</protein>
<dbReference type="Pfam" id="PF13302">
    <property type="entry name" value="Acetyltransf_3"/>
    <property type="match status" value="1"/>
</dbReference>